<feature type="compositionally biased region" description="Pro residues" evidence="1">
    <location>
        <begin position="77"/>
        <end position="89"/>
    </location>
</feature>
<reference evidence="2 3" key="1">
    <citation type="submission" date="2018-11" db="EMBL/GenBank/DDBJ databases">
        <title>Genome sequence of Saitozyma podzolica DSM 27192.</title>
        <authorList>
            <person name="Aliyu H."/>
            <person name="Gorte O."/>
            <person name="Ochsenreither K."/>
        </authorList>
    </citation>
    <scope>NUCLEOTIDE SEQUENCE [LARGE SCALE GENOMIC DNA]</scope>
    <source>
        <strain evidence="2 3">DSM 27192</strain>
    </source>
</reference>
<keyword evidence="3" id="KW-1185">Reference proteome</keyword>
<organism evidence="2 3">
    <name type="scientific">Saitozyma podzolica</name>
    <dbReference type="NCBI Taxonomy" id="1890683"/>
    <lineage>
        <taxon>Eukaryota</taxon>
        <taxon>Fungi</taxon>
        <taxon>Dikarya</taxon>
        <taxon>Basidiomycota</taxon>
        <taxon>Agaricomycotina</taxon>
        <taxon>Tremellomycetes</taxon>
        <taxon>Tremellales</taxon>
        <taxon>Trimorphomycetaceae</taxon>
        <taxon>Saitozyma</taxon>
    </lineage>
</organism>
<gene>
    <name evidence="2" type="ORF">EHS25_003946</name>
</gene>
<feature type="region of interest" description="Disordered" evidence="1">
    <location>
        <begin position="1"/>
        <end position="90"/>
    </location>
</feature>
<dbReference type="EMBL" id="RSCD01000002">
    <property type="protein sequence ID" value="RSH94143.1"/>
    <property type="molecule type" value="Genomic_DNA"/>
</dbReference>
<dbReference type="AlphaFoldDB" id="A0A427YSM9"/>
<dbReference type="Proteomes" id="UP000279259">
    <property type="component" value="Unassembled WGS sequence"/>
</dbReference>
<feature type="compositionally biased region" description="Low complexity" evidence="1">
    <location>
        <begin position="67"/>
        <end position="76"/>
    </location>
</feature>
<proteinExistence type="predicted"/>
<protein>
    <submittedName>
        <fullName evidence="2">Uncharacterized protein</fullName>
    </submittedName>
</protein>
<sequence>MSDWDADYDMGGGKGEVLDPSNLRSTTADNSHQEVSHPRTLRSTTARWARSDMTDTPPTSSPPPPSATYVPSVSPECTPPPPSIPPPDSPWTALLSLGDLTTMQAVTFEFMLVPDRLT</sequence>
<comment type="caution">
    <text evidence="2">The sequence shown here is derived from an EMBL/GenBank/DDBJ whole genome shotgun (WGS) entry which is preliminary data.</text>
</comment>
<name>A0A427YSM9_9TREE</name>
<evidence type="ECO:0000256" key="1">
    <source>
        <dbReference type="SAM" id="MobiDB-lite"/>
    </source>
</evidence>
<accession>A0A427YSM9</accession>
<evidence type="ECO:0000313" key="3">
    <source>
        <dbReference type="Proteomes" id="UP000279259"/>
    </source>
</evidence>
<evidence type="ECO:0000313" key="2">
    <source>
        <dbReference type="EMBL" id="RSH94143.1"/>
    </source>
</evidence>